<sequence length="231" mass="24881">MNKTEVPAHRPARRRGRPHGHANGHPQSRERILAAAEPLFLEHGYRATTLRAVAAAADVDAALISYHFGSKRGLFAEVTQIGCARALDLGRALTGDHEGLADRLLVVVTELWDDAEVNRLAVENEEVMRVFREYLEGEVVTRLAEFLGGRDASRRALASVTLIGGLIFTRYLNPLPTAAALPSAEVRRMLRPALRAALAPTGGPPRVPGRGGAGTARTPVGVYLAPPPTRL</sequence>
<protein>
    <submittedName>
        <fullName evidence="5">Regulatory protein, tetR family</fullName>
    </submittedName>
</protein>
<evidence type="ECO:0000256" key="3">
    <source>
        <dbReference type="SAM" id="MobiDB-lite"/>
    </source>
</evidence>
<feature type="DNA-binding region" description="H-T-H motif" evidence="2">
    <location>
        <begin position="49"/>
        <end position="68"/>
    </location>
</feature>
<dbReference type="Proteomes" id="UP000183015">
    <property type="component" value="Unassembled WGS sequence"/>
</dbReference>
<feature type="region of interest" description="Disordered" evidence="3">
    <location>
        <begin position="200"/>
        <end position="231"/>
    </location>
</feature>
<dbReference type="Gene3D" id="1.10.357.10">
    <property type="entry name" value="Tetracycline Repressor, domain 2"/>
    <property type="match status" value="1"/>
</dbReference>
<evidence type="ECO:0000256" key="1">
    <source>
        <dbReference type="ARBA" id="ARBA00023125"/>
    </source>
</evidence>
<dbReference type="PRINTS" id="PR00455">
    <property type="entry name" value="HTHTETR"/>
</dbReference>
<evidence type="ECO:0000313" key="6">
    <source>
        <dbReference type="Proteomes" id="UP000183015"/>
    </source>
</evidence>
<evidence type="ECO:0000256" key="2">
    <source>
        <dbReference type="PROSITE-ProRule" id="PRU00335"/>
    </source>
</evidence>
<dbReference type="PROSITE" id="PS50977">
    <property type="entry name" value="HTH_TETR_2"/>
    <property type="match status" value="1"/>
</dbReference>
<name>A0A1H7JWG3_STRJI</name>
<dbReference type="AlphaFoldDB" id="A0A1H7JWG3"/>
<dbReference type="SUPFAM" id="SSF48498">
    <property type="entry name" value="Tetracyclin repressor-like, C-terminal domain"/>
    <property type="match status" value="1"/>
</dbReference>
<dbReference type="eggNOG" id="COG1309">
    <property type="taxonomic scope" value="Bacteria"/>
</dbReference>
<dbReference type="RefSeq" id="WP_042453751.1">
    <property type="nucleotide sequence ID" value="NZ_BBPN01000030.1"/>
</dbReference>
<dbReference type="InterPro" id="IPR050109">
    <property type="entry name" value="HTH-type_TetR-like_transc_reg"/>
</dbReference>
<feature type="domain" description="HTH tetR-type" evidence="4">
    <location>
        <begin position="26"/>
        <end position="86"/>
    </location>
</feature>
<keyword evidence="6" id="KW-1185">Reference proteome</keyword>
<dbReference type="EMBL" id="FOAZ01000003">
    <property type="protein sequence ID" value="SEK78842.1"/>
    <property type="molecule type" value="Genomic_DNA"/>
</dbReference>
<proteinExistence type="predicted"/>
<evidence type="ECO:0000313" key="5">
    <source>
        <dbReference type="EMBL" id="SEK78842.1"/>
    </source>
</evidence>
<organism evidence="5 6">
    <name type="scientific">Streptacidiphilus jiangxiensis</name>
    <dbReference type="NCBI Taxonomy" id="235985"/>
    <lineage>
        <taxon>Bacteria</taxon>
        <taxon>Bacillati</taxon>
        <taxon>Actinomycetota</taxon>
        <taxon>Actinomycetes</taxon>
        <taxon>Kitasatosporales</taxon>
        <taxon>Streptomycetaceae</taxon>
        <taxon>Streptacidiphilus</taxon>
    </lineage>
</organism>
<dbReference type="STRING" id="235985.SAMN05414137_103489"/>
<gene>
    <name evidence="5" type="ORF">SAMN05414137_103489</name>
</gene>
<dbReference type="OrthoDB" id="3210235at2"/>
<dbReference type="GO" id="GO:0000976">
    <property type="term" value="F:transcription cis-regulatory region binding"/>
    <property type="evidence" value="ECO:0007669"/>
    <property type="project" value="TreeGrafter"/>
</dbReference>
<dbReference type="Pfam" id="PF17920">
    <property type="entry name" value="TetR_C_16"/>
    <property type="match status" value="1"/>
</dbReference>
<dbReference type="GO" id="GO:0003700">
    <property type="term" value="F:DNA-binding transcription factor activity"/>
    <property type="evidence" value="ECO:0007669"/>
    <property type="project" value="TreeGrafter"/>
</dbReference>
<keyword evidence="1 2" id="KW-0238">DNA-binding</keyword>
<dbReference type="InterPro" id="IPR009057">
    <property type="entry name" value="Homeodomain-like_sf"/>
</dbReference>
<dbReference type="InterPro" id="IPR041678">
    <property type="entry name" value="TetR_C_16"/>
</dbReference>
<dbReference type="InterPro" id="IPR036271">
    <property type="entry name" value="Tet_transcr_reg_TetR-rel_C_sf"/>
</dbReference>
<dbReference type="InterPro" id="IPR001647">
    <property type="entry name" value="HTH_TetR"/>
</dbReference>
<evidence type="ECO:0000259" key="4">
    <source>
        <dbReference type="PROSITE" id="PS50977"/>
    </source>
</evidence>
<dbReference type="PANTHER" id="PTHR30055:SF235">
    <property type="entry name" value="TRANSCRIPTIONAL REGULATORY PROTEIN"/>
    <property type="match status" value="1"/>
</dbReference>
<reference evidence="6" key="1">
    <citation type="submission" date="2016-10" db="EMBL/GenBank/DDBJ databases">
        <authorList>
            <person name="Varghese N."/>
        </authorList>
    </citation>
    <scope>NUCLEOTIDE SEQUENCE [LARGE SCALE GENOMIC DNA]</scope>
    <source>
        <strain evidence="6">DSM 45096 / BCRC 16803 / CGMCC 4.1857 / CIP 109030 / JCM 12277 / KCTC 19219 / NBRC 100920 / 33214</strain>
    </source>
</reference>
<dbReference type="Pfam" id="PF00440">
    <property type="entry name" value="TetR_N"/>
    <property type="match status" value="1"/>
</dbReference>
<feature type="region of interest" description="Disordered" evidence="3">
    <location>
        <begin position="1"/>
        <end position="28"/>
    </location>
</feature>
<dbReference type="SUPFAM" id="SSF46689">
    <property type="entry name" value="Homeodomain-like"/>
    <property type="match status" value="1"/>
</dbReference>
<feature type="compositionally biased region" description="Basic residues" evidence="3">
    <location>
        <begin position="10"/>
        <end position="22"/>
    </location>
</feature>
<dbReference type="Gene3D" id="1.10.10.60">
    <property type="entry name" value="Homeodomain-like"/>
    <property type="match status" value="1"/>
</dbReference>
<dbReference type="PANTHER" id="PTHR30055">
    <property type="entry name" value="HTH-TYPE TRANSCRIPTIONAL REGULATOR RUTR"/>
    <property type="match status" value="1"/>
</dbReference>
<accession>A0A1H7JWG3</accession>